<evidence type="ECO:0000256" key="1">
    <source>
        <dbReference type="ARBA" id="ARBA00005336"/>
    </source>
</evidence>
<evidence type="ECO:0000313" key="5">
    <source>
        <dbReference type="EMBL" id="MBE9610220.1"/>
    </source>
</evidence>
<evidence type="ECO:0000256" key="3">
    <source>
        <dbReference type="ARBA" id="ARBA00023295"/>
    </source>
</evidence>
<dbReference type="InterPro" id="IPR001764">
    <property type="entry name" value="Glyco_hydro_3_N"/>
</dbReference>
<evidence type="ECO:0000313" key="6">
    <source>
        <dbReference type="Proteomes" id="UP000604481"/>
    </source>
</evidence>
<comment type="similarity">
    <text evidence="1">Belongs to the glycosyl hydrolase 3 family.</text>
</comment>
<dbReference type="InterPro" id="IPR017853">
    <property type="entry name" value="GH"/>
</dbReference>
<dbReference type="RefSeq" id="WP_194116749.1">
    <property type="nucleotide sequence ID" value="NZ_JADFUA010000008.1"/>
</dbReference>
<dbReference type="InterPro" id="IPR050226">
    <property type="entry name" value="NagZ_Beta-hexosaminidase"/>
</dbReference>
<reference evidence="5 6" key="1">
    <citation type="submission" date="2020-10" db="EMBL/GenBank/DDBJ databases">
        <title>The genome sequence of Chitinilyticum litopenaei 4Y14.</title>
        <authorList>
            <person name="Liu Y."/>
        </authorList>
    </citation>
    <scope>NUCLEOTIDE SEQUENCE [LARGE SCALE GENOMIC DNA]</scope>
    <source>
        <strain evidence="5 6">4Y14</strain>
    </source>
</reference>
<dbReference type="PANTHER" id="PTHR30480">
    <property type="entry name" value="BETA-HEXOSAMINIDASE-RELATED"/>
    <property type="match status" value="1"/>
</dbReference>
<dbReference type="EC" id="3.2.1.52" evidence="5"/>
<name>A0A8J7G1F5_9NEIS</name>
<keyword evidence="6" id="KW-1185">Reference proteome</keyword>
<dbReference type="NCBIfam" id="NF003740">
    <property type="entry name" value="PRK05337.1"/>
    <property type="match status" value="1"/>
</dbReference>
<dbReference type="Pfam" id="PF00933">
    <property type="entry name" value="Glyco_hydro_3"/>
    <property type="match status" value="1"/>
</dbReference>
<dbReference type="GO" id="GO:0009254">
    <property type="term" value="P:peptidoglycan turnover"/>
    <property type="evidence" value="ECO:0007669"/>
    <property type="project" value="TreeGrafter"/>
</dbReference>
<sequence>MKITALTLSQKIGQLLMVGFDGLEPDAQIESLLDQLQVGGVILFRRNVSDPAQVASLTRSLQQRNALSSALPLMIAIDQEGGMVARLEQGLTPLPSAQALAATGELAAVRELTCIANRELKQMGINVNFAPVLDVNNNPRNPVIGVRAFGDSVETVSRYGLAALRAVNEAGVVPVIKHFPGHGDTEVDSHLGLPSVPHGRERLDAVELAPFRAALAAGAPAVMSAHVVFPAIEADRDTPSTCSAAVLNGLLRRELGFDGVIFTDCLEMDAIAAGMGVVQGALAAFRAGADILLVSHRLDRQRAVHAALLEAVLSGEISEARVDQSLARILRLKEAYRMAQWSLPEAVVPDILASADSLALSARLHAAALHWEGGVARLDPQFAALVVQCEVRQRTEMDETETRDGSLAAQLREAGMPVRAVYLPLVPEQEDIETVLRLSDDFAQVIVVSYNAMLHPRQRQLLNELSRRAAARTWLVAGRIAGDLAEWPMLRGRLTCYANRPAALRAVAAGLLGWNAA</sequence>
<dbReference type="GO" id="GO:0005975">
    <property type="term" value="P:carbohydrate metabolic process"/>
    <property type="evidence" value="ECO:0007669"/>
    <property type="project" value="InterPro"/>
</dbReference>
<dbReference type="InterPro" id="IPR036962">
    <property type="entry name" value="Glyco_hydro_3_N_sf"/>
</dbReference>
<dbReference type="EMBL" id="JADFUA010000008">
    <property type="protein sequence ID" value="MBE9610220.1"/>
    <property type="molecule type" value="Genomic_DNA"/>
</dbReference>
<dbReference type="PANTHER" id="PTHR30480:SF16">
    <property type="entry name" value="GLYCOSIDE HYDROLASE FAMILY 3 DOMAIN PROTEIN"/>
    <property type="match status" value="1"/>
</dbReference>
<dbReference type="Gene3D" id="3.20.20.300">
    <property type="entry name" value="Glycoside hydrolase, family 3, N-terminal domain"/>
    <property type="match status" value="1"/>
</dbReference>
<organism evidence="5 6">
    <name type="scientific">Chitinilyticum piscinae</name>
    <dbReference type="NCBI Taxonomy" id="2866724"/>
    <lineage>
        <taxon>Bacteria</taxon>
        <taxon>Pseudomonadati</taxon>
        <taxon>Pseudomonadota</taxon>
        <taxon>Betaproteobacteria</taxon>
        <taxon>Neisseriales</taxon>
        <taxon>Chitinibacteraceae</taxon>
        <taxon>Chitinilyticum</taxon>
    </lineage>
</organism>
<accession>A0A8J7G1F5</accession>
<feature type="domain" description="Glycoside hydrolase family 3 N-terminal" evidence="4">
    <location>
        <begin position="7"/>
        <end position="332"/>
    </location>
</feature>
<dbReference type="GO" id="GO:0004563">
    <property type="term" value="F:beta-N-acetylhexosaminidase activity"/>
    <property type="evidence" value="ECO:0007669"/>
    <property type="project" value="UniProtKB-EC"/>
</dbReference>
<keyword evidence="3 5" id="KW-0326">Glycosidase</keyword>
<evidence type="ECO:0000256" key="2">
    <source>
        <dbReference type="ARBA" id="ARBA00022801"/>
    </source>
</evidence>
<dbReference type="Proteomes" id="UP000604481">
    <property type="component" value="Unassembled WGS sequence"/>
</dbReference>
<proteinExistence type="inferred from homology"/>
<dbReference type="AlphaFoldDB" id="A0A8J7G1F5"/>
<dbReference type="SUPFAM" id="SSF51445">
    <property type="entry name" value="(Trans)glycosidases"/>
    <property type="match status" value="1"/>
</dbReference>
<gene>
    <name evidence="5" type="primary">nagZ</name>
    <name evidence="5" type="ORF">INR99_12790</name>
</gene>
<protein>
    <submittedName>
        <fullName evidence="5">Beta-N-acetylhexosaminidase</fullName>
        <ecNumber evidence="5">3.2.1.52</ecNumber>
    </submittedName>
</protein>
<evidence type="ECO:0000259" key="4">
    <source>
        <dbReference type="Pfam" id="PF00933"/>
    </source>
</evidence>
<keyword evidence="2 5" id="KW-0378">Hydrolase</keyword>
<comment type="caution">
    <text evidence="5">The sequence shown here is derived from an EMBL/GenBank/DDBJ whole genome shotgun (WGS) entry which is preliminary data.</text>
</comment>